<dbReference type="SMART" id="SM00086">
    <property type="entry name" value="PAC"/>
    <property type="match status" value="2"/>
</dbReference>
<dbReference type="InterPro" id="IPR029787">
    <property type="entry name" value="Nucleotide_cyclase"/>
</dbReference>
<dbReference type="Gene3D" id="3.30.70.270">
    <property type="match status" value="1"/>
</dbReference>
<dbReference type="Gene3D" id="3.20.20.450">
    <property type="entry name" value="EAL domain"/>
    <property type="match status" value="1"/>
</dbReference>
<dbReference type="SUPFAM" id="SSF55073">
    <property type="entry name" value="Nucleotide cyclase"/>
    <property type="match status" value="1"/>
</dbReference>
<dbReference type="PROSITE" id="PS50112">
    <property type="entry name" value="PAS"/>
    <property type="match status" value="1"/>
</dbReference>
<keyword evidence="2" id="KW-0175">Coiled coil</keyword>
<dbReference type="Pfam" id="PF00563">
    <property type="entry name" value="EAL"/>
    <property type="match status" value="1"/>
</dbReference>
<dbReference type="FunFam" id="3.30.70.270:FF:000001">
    <property type="entry name" value="Diguanylate cyclase domain protein"/>
    <property type="match status" value="1"/>
</dbReference>
<evidence type="ECO:0000256" key="1">
    <source>
        <dbReference type="ARBA" id="ARBA00001946"/>
    </source>
</evidence>
<dbReference type="RefSeq" id="WP_151443566.1">
    <property type="nucleotide sequence ID" value="NZ_CABVOU010000033.1"/>
</dbReference>
<dbReference type="InterPro" id="IPR000160">
    <property type="entry name" value="GGDEF_dom"/>
</dbReference>
<dbReference type="InterPro" id="IPR000014">
    <property type="entry name" value="PAS"/>
</dbReference>
<dbReference type="Proteomes" id="UP000326725">
    <property type="component" value="Unassembled WGS sequence"/>
</dbReference>
<gene>
    <name evidence="6" type="primary">gmr_3</name>
    <name evidence="6" type="ORF">HALO32_01891</name>
</gene>
<evidence type="ECO:0000259" key="4">
    <source>
        <dbReference type="PROSITE" id="PS50883"/>
    </source>
</evidence>
<dbReference type="SUPFAM" id="SSF141868">
    <property type="entry name" value="EAL domain-like"/>
    <property type="match status" value="1"/>
</dbReference>
<evidence type="ECO:0000256" key="2">
    <source>
        <dbReference type="SAM" id="Coils"/>
    </source>
</evidence>
<keyword evidence="7" id="KW-1185">Reference proteome</keyword>
<proteinExistence type="predicted"/>
<evidence type="ECO:0000313" key="7">
    <source>
        <dbReference type="Proteomes" id="UP000326725"/>
    </source>
</evidence>
<evidence type="ECO:0000259" key="5">
    <source>
        <dbReference type="PROSITE" id="PS50887"/>
    </source>
</evidence>
<dbReference type="Gene3D" id="3.30.450.20">
    <property type="entry name" value="PAS domain"/>
    <property type="match status" value="2"/>
</dbReference>
<evidence type="ECO:0000313" key="6">
    <source>
        <dbReference type="EMBL" id="VVZ95811.1"/>
    </source>
</evidence>
<dbReference type="InterPro" id="IPR001610">
    <property type="entry name" value="PAC"/>
</dbReference>
<dbReference type="InterPro" id="IPR043128">
    <property type="entry name" value="Rev_trsase/Diguanyl_cyclase"/>
</dbReference>
<dbReference type="EMBL" id="CABVOU010000033">
    <property type="protein sequence ID" value="VVZ95811.1"/>
    <property type="molecule type" value="Genomic_DNA"/>
</dbReference>
<dbReference type="SMART" id="SM00267">
    <property type="entry name" value="GGDEF"/>
    <property type="match status" value="1"/>
</dbReference>
<dbReference type="PANTHER" id="PTHR44757:SF2">
    <property type="entry name" value="BIOFILM ARCHITECTURE MAINTENANCE PROTEIN MBAA"/>
    <property type="match status" value="1"/>
</dbReference>
<dbReference type="Pfam" id="PF08448">
    <property type="entry name" value="PAS_4"/>
    <property type="match status" value="1"/>
</dbReference>
<sequence>MDNNNQPLSPRALREAAHRRLRQGLTDVSSSTVTCIQSLVSELELHQEELRIQNEELQQARDRLEIAREIAQTRYRDLFERAPMGYLLLDAKGCIQEANRAANALFAPGTDLVGHDLFAFVAADSQDALHLHRRALATKETSQAVDLTLAGDENAPRMVRMESVVEPAAESGTARFRCAVMDITERRQTEDQLRIAVRVSEDTGDAIVVMDSAGRIQSVNKAYIRITGCVEKDVLGTSLNSLIKTDRHGQASYKDIWEHLNQRGFWQGEIWGRRKSGEVFPGWMILNRLDDDQGQPRNLVGVFSDISQIKDSQRKIEYLASHDTLTGLPNRSLFQDRAHQAFSQARSSKRKMALMILDLDHFKDINDTLGHEVGDALLRQVAAQLRKRVRDVDTVARIGGDEFAVVFADCDVRKTALFAQHLMERLAGTFEVRGSHLRITASAGLALYPEDGDDVDTLCQAAEIAMYRAKESGRNRLRLYELGLYERLREDRALEEALRRALTHQELRLMYQPQFDARDPDRLVGAEALLRWENPEKGTISPARFIPIAEKSDLITELSQRVVALLCEQLGAWRAVGLFSPPISFNVSPKDFRGEGVASGLFRSMARHDVTADQLQIEFTESALIEHSDIVNQEIHRLNAEGIELAIDDFGTGHSSLVNLKRFPLAELKIDKSFVDGLCDNERDEAIVRASLAMAQAFGLRTVAEGVESQQQLAWLQEHGCDRIQGFLLARPLEASSFQAMLRDIQNAT</sequence>
<dbReference type="EC" id="3.1.4.52" evidence="6"/>
<dbReference type="InterPro" id="IPR035919">
    <property type="entry name" value="EAL_sf"/>
</dbReference>
<dbReference type="GO" id="GO:0071111">
    <property type="term" value="F:cyclic-guanylate-specific phosphodiesterase activity"/>
    <property type="evidence" value="ECO:0007669"/>
    <property type="project" value="UniProtKB-EC"/>
</dbReference>
<feature type="coiled-coil region" evidence="2">
    <location>
        <begin position="36"/>
        <end position="74"/>
    </location>
</feature>
<feature type="domain" description="GGDEF" evidence="5">
    <location>
        <begin position="350"/>
        <end position="482"/>
    </location>
</feature>
<dbReference type="NCBIfam" id="TIGR00229">
    <property type="entry name" value="sensory_box"/>
    <property type="match status" value="2"/>
</dbReference>
<accession>A0A5K1I603</accession>
<dbReference type="PROSITE" id="PS50883">
    <property type="entry name" value="EAL"/>
    <property type="match status" value="1"/>
</dbReference>
<dbReference type="SMART" id="SM00091">
    <property type="entry name" value="PAS"/>
    <property type="match status" value="2"/>
</dbReference>
<dbReference type="InterPro" id="IPR013656">
    <property type="entry name" value="PAS_4"/>
</dbReference>
<dbReference type="SMART" id="SM00052">
    <property type="entry name" value="EAL"/>
    <property type="match status" value="1"/>
</dbReference>
<evidence type="ECO:0000259" key="3">
    <source>
        <dbReference type="PROSITE" id="PS50112"/>
    </source>
</evidence>
<reference evidence="6 7" key="1">
    <citation type="submission" date="2019-09" db="EMBL/GenBank/DDBJ databases">
        <authorList>
            <person name="Criscuolo A."/>
        </authorList>
    </citation>
    <scope>NUCLEOTIDE SEQUENCE [LARGE SCALE GENOMIC DNA]</scope>
    <source>
        <strain evidence="7">3(2)</strain>
    </source>
</reference>
<dbReference type="InterPro" id="IPR052155">
    <property type="entry name" value="Biofilm_reg_signaling"/>
</dbReference>
<keyword evidence="6" id="KW-0378">Hydrolase</keyword>
<dbReference type="CDD" id="cd01949">
    <property type="entry name" value="GGDEF"/>
    <property type="match status" value="1"/>
</dbReference>
<name>A0A5K1I603_9GAMM</name>
<dbReference type="Pfam" id="PF00990">
    <property type="entry name" value="GGDEF"/>
    <property type="match status" value="1"/>
</dbReference>
<dbReference type="InterPro" id="IPR001633">
    <property type="entry name" value="EAL_dom"/>
</dbReference>
<dbReference type="NCBIfam" id="TIGR00254">
    <property type="entry name" value="GGDEF"/>
    <property type="match status" value="1"/>
</dbReference>
<dbReference type="InterPro" id="IPR035965">
    <property type="entry name" value="PAS-like_dom_sf"/>
</dbReference>
<dbReference type="Pfam" id="PF13426">
    <property type="entry name" value="PAS_9"/>
    <property type="match status" value="1"/>
</dbReference>
<comment type="cofactor">
    <cofactor evidence="1">
        <name>Mg(2+)</name>
        <dbReference type="ChEBI" id="CHEBI:18420"/>
    </cofactor>
</comment>
<dbReference type="AlphaFoldDB" id="A0A5K1I603"/>
<dbReference type="SUPFAM" id="SSF55785">
    <property type="entry name" value="PYP-like sensor domain (PAS domain)"/>
    <property type="match status" value="2"/>
</dbReference>
<feature type="domain" description="PAS" evidence="3">
    <location>
        <begin position="189"/>
        <end position="246"/>
    </location>
</feature>
<feature type="domain" description="EAL" evidence="4">
    <location>
        <begin position="491"/>
        <end position="746"/>
    </location>
</feature>
<protein>
    <submittedName>
        <fullName evidence="6">Cyclic di-GMP phosphodiesterase Gmr</fullName>
        <ecNumber evidence="6">3.1.4.52</ecNumber>
    </submittedName>
</protein>
<organism evidence="6 7">
    <name type="scientific">Halomonas lysinitropha</name>
    <dbReference type="NCBI Taxonomy" id="2607506"/>
    <lineage>
        <taxon>Bacteria</taxon>
        <taxon>Pseudomonadati</taxon>
        <taxon>Pseudomonadota</taxon>
        <taxon>Gammaproteobacteria</taxon>
        <taxon>Oceanospirillales</taxon>
        <taxon>Halomonadaceae</taxon>
        <taxon>Halomonas</taxon>
    </lineage>
</organism>
<dbReference type="PROSITE" id="PS50887">
    <property type="entry name" value="GGDEF"/>
    <property type="match status" value="1"/>
</dbReference>
<dbReference type="CDD" id="cd01948">
    <property type="entry name" value="EAL"/>
    <property type="match status" value="1"/>
</dbReference>
<dbReference type="CDD" id="cd00130">
    <property type="entry name" value="PAS"/>
    <property type="match status" value="2"/>
</dbReference>
<dbReference type="PANTHER" id="PTHR44757">
    <property type="entry name" value="DIGUANYLATE CYCLASE DGCP"/>
    <property type="match status" value="1"/>
</dbReference>